<dbReference type="Gene3D" id="6.10.140.2190">
    <property type="match status" value="1"/>
</dbReference>
<dbReference type="InterPro" id="IPR011049">
    <property type="entry name" value="Serralysin-like_metalloprot_C"/>
</dbReference>
<proteinExistence type="predicted"/>
<evidence type="ECO:0000313" key="1">
    <source>
        <dbReference type="EMBL" id="WNH09175.1"/>
    </source>
</evidence>
<dbReference type="Proteomes" id="UP001302806">
    <property type="component" value="Chromosome"/>
</dbReference>
<gene>
    <name evidence="1" type="ORF">RHP51_19520</name>
</gene>
<protein>
    <submittedName>
        <fullName evidence="1">Uncharacterized protein</fullName>
    </submittedName>
</protein>
<name>A0ABY9XTB1_9FLAO</name>
<evidence type="ECO:0000313" key="2">
    <source>
        <dbReference type="Proteomes" id="UP001302806"/>
    </source>
</evidence>
<sequence length="375" mass="37616">MDTSPTLTGTPLAPTATTGTNSTQIATTAFVSSAVNTATTGNFVDLTTNQTIAGTKTFSSNVNVKGLVIGLGTNGIASNTSIGVNALVSNSAGINNVAIGWQAGFSITGSNNVAIGSATNRNPAEGDSNVAIGNNANYQGTSGANNISLGTLAYRQGDSGSNNIALGLAALYQETTGSNNIALGNNSSRNNNGGEGNVTLGYQAGNTITTGDYNVIVGYDADVSSGALTNAIAIGNGAIVTASNTIQLGNTSISNVKTSGTVTAGAITIPNTDGTSGQVLATNGSGTLTWSTPSNADPIREVADEITATASQTSFTLTQTPSANSKVKMYINGIRISNTAYSTSGTTLTYVPANNGNNGGYALTAGDRIQFDYYY</sequence>
<dbReference type="EMBL" id="CP134537">
    <property type="protein sequence ID" value="WNH09175.1"/>
    <property type="molecule type" value="Genomic_DNA"/>
</dbReference>
<dbReference type="RefSeq" id="WP_415865694.1">
    <property type="nucleotide sequence ID" value="NZ_CP134537.1"/>
</dbReference>
<reference evidence="1 2" key="1">
    <citation type="submission" date="2023-09" db="EMBL/GenBank/DDBJ databases">
        <title>Thalassobella suaedae gen. nov., sp. nov., a marine bacterium of the family Flavobacteriaceae isolated from a halophyte Suaeda japonica.</title>
        <authorList>
            <person name="Lee S.Y."/>
            <person name="Hwang C.Y."/>
        </authorList>
    </citation>
    <scope>NUCLEOTIDE SEQUENCE [LARGE SCALE GENOMIC DNA]</scope>
    <source>
        <strain evidence="1 2">HL-DH14</strain>
    </source>
</reference>
<accession>A0ABY9XTB1</accession>
<organism evidence="1 2">
    <name type="scientific">Thalassobellus suaedae</name>
    <dbReference type="NCBI Taxonomy" id="3074124"/>
    <lineage>
        <taxon>Bacteria</taxon>
        <taxon>Pseudomonadati</taxon>
        <taxon>Bacteroidota</taxon>
        <taxon>Flavobacteriia</taxon>
        <taxon>Flavobacteriales</taxon>
        <taxon>Flavobacteriaceae</taxon>
        <taxon>Thalassobellus</taxon>
    </lineage>
</organism>
<dbReference type="Gene3D" id="2.150.10.10">
    <property type="entry name" value="Serralysin-like metalloprotease, C-terminal"/>
    <property type="match status" value="1"/>
</dbReference>